<name>A0A117QH04_STRCK</name>
<sequence length="192" mass="21206">MAWTTEEFGESHEGIVGAVLEDGSEPKPAYFDIGSGAEMYRTSEWWAYDGRMRRPRAAAVRAACSCGWRGPGVPVPWDELDEDGLEELDVSGPRRDWSEHIRTVERRTVPLPEDLAQLLSALEDKLCALAEDAPAAALRAVAALDRLSRRAGREAACTIEEDGEQSWEALGRALGIDADRARSLVTRYLLLH</sequence>
<protein>
    <submittedName>
        <fullName evidence="1">Uncharacterized protein</fullName>
    </submittedName>
</protein>
<dbReference type="EMBL" id="LMWP01000016">
    <property type="protein sequence ID" value="KUN27884.1"/>
    <property type="molecule type" value="Genomic_DNA"/>
</dbReference>
<accession>A0A117QH04</accession>
<comment type="caution">
    <text evidence="1">The sequence shown here is derived from an EMBL/GenBank/DDBJ whole genome shotgun (WGS) entry which is preliminary data.</text>
</comment>
<proteinExistence type="predicted"/>
<evidence type="ECO:0000313" key="1">
    <source>
        <dbReference type="EMBL" id="KUN27884.1"/>
    </source>
</evidence>
<reference evidence="1 2" key="1">
    <citation type="submission" date="2015-10" db="EMBL/GenBank/DDBJ databases">
        <title>Draft genome sequence of Streptomyces corchorusii DSM 40340, type strain for the species Streptomyces corchorusii.</title>
        <authorList>
            <person name="Ruckert C."/>
            <person name="Winkler A."/>
            <person name="Kalinowski J."/>
            <person name="Kampfer P."/>
            <person name="Glaeser S."/>
        </authorList>
    </citation>
    <scope>NUCLEOTIDE SEQUENCE [LARGE SCALE GENOMIC DNA]</scope>
    <source>
        <strain evidence="1 2">DSM 40340</strain>
    </source>
</reference>
<keyword evidence="2" id="KW-1185">Reference proteome</keyword>
<dbReference type="RefSeq" id="WP_059263364.1">
    <property type="nucleotide sequence ID" value="NZ_KQ948355.1"/>
</dbReference>
<dbReference type="Proteomes" id="UP000053398">
    <property type="component" value="Unassembled WGS sequence"/>
</dbReference>
<organism evidence="1 2">
    <name type="scientific">Streptomyces corchorusii</name>
    <name type="common">Streptomyces chibaensis</name>
    <dbReference type="NCBI Taxonomy" id="1903"/>
    <lineage>
        <taxon>Bacteria</taxon>
        <taxon>Bacillati</taxon>
        <taxon>Actinomycetota</taxon>
        <taxon>Actinomycetes</taxon>
        <taxon>Kitasatosporales</taxon>
        <taxon>Streptomycetaceae</taxon>
        <taxon>Streptomyces</taxon>
    </lineage>
</organism>
<dbReference type="AlphaFoldDB" id="A0A117QH04"/>
<evidence type="ECO:0000313" key="2">
    <source>
        <dbReference type="Proteomes" id="UP000053398"/>
    </source>
</evidence>
<gene>
    <name evidence="1" type="ORF">AQJ11_14880</name>
</gene>